<evidence type="ECO:0008006" key="3">
    <source>
        <dbReference type="Google" id="ProtNLM"/>
    </source>
</evidence>
<dbReference type="EMBL" id="CABVQN010000003">
    <property type="protein sequence ID" value="VWC77509.1"/>
    <property type="molecule type" value="Genomic_DNA"/>
</dbReference>
<protein>
    <recommendedName>
        <fullName evidence="3">MAE-28990/MAE-18760-like HEPN domain-containing protein</fullName>
    </recommendedName>
</protein>
<dbReference type="RefSeq" id="WP_175011128.1">
    <property type="nucleotide sequence ID" value="NZ_CABVQN010000003.1"/>
</dbReference>
<gene>
    <name evidence="1" type="ORF">BLA39750_00980</name>
</gene>
<proteinExistence type="predicted"/>
<reference evidence="1 2" key="1">
    <citation type="submission" date="2019-09" db="EMBL/GenBank/DDBJ databases">
        <authorList>
            <person name="Depoorter E."/>
        </authorList>
    </citation>
    <scope>NUCLEOTIDE SEQUENCE [LARGE SCALE GENOMIC DNA]</scope>
    <source>
        <strain evidence="1">R-39750</strain>
    </source>
</reference>
<sequence length="179" mass="20091">MEELKAFEEITTPDVRNTYFVVGDGKGYVRKLGLSDIHEVVSSITLNTSVPAVIRSHFSQAQNLAVYSWFHYPFNVTAQFLGFISVEYALKIRLHNTGSFKNLIEMAVKQKLITDSGFAIASLREAADKPYVETLVDVMPKLRNRFAHGTDMLHNNSLSSLRICADFINQLFPEEASSA</sequence>
<organism evidence="1 2">
    <name type="scientific">Burkholderia lata (strain ATCC 17760 / DSM 23089 / LMG 22485 / NCIMB 9086 / R18194 / 383)</name>
    <dbReference type="NCBI Taxonomy" id="482957"/>
    <lineage>
        <taxon>Bacteria</taxon>
        <taxon>Pseudomonadati</taxon>
        <taxon>Pseudomonadota</taxon>
        <taxon>Betaproteobacteria</taxon>
        <taxon>Burkholderiales</taxon>
        <taxon>Burkholderiaceae</taxon>
        <taxon>Burkholderia</taxon>
        <taxon>Burkholderia cepacia complex</taxon>
    </lineage>
</organism>
<dbReference type="Proteomes" id="UP000494110">
    <property type="component" value="Unassembled WGS sequence"/>
</dbReference>
<dbReference type="AlphaFoldDB" id="A0A6P2V6N7"/>
<evidence type="ECO:0000313" key="1">
    <source>
        <dbReference type="EMBL" id="VWC77509.1"/>
    </source>
</evidence>
<name>A0A6P2V6N7_BURL3</name>
<evidence type="ECO:0000313" key="2">
    <source>
        <dbReference type="Proteomes" id="UP000494110"/>
    </source>
</evidence>
<accession>A0A6P2V6N7</accession>